<dbReference type="EMBL" id="JAOPJF010000009">
    <property type="protein sequence ID" value="KAK1148143.1"/>
    <property type="molecule type" value="Genomic_DNA"/>
</dbReference>
<sequence>MTTIVLVPGAWITPSFYQPFSDALTSAGFPVHHVGYPSLSPTDPSVADCETDTKTIAKTLRFLVEDEGKDVVALMHSYAGMPGAAAATGLSKSQRSQHGKPGGIVGLIFIGAFVVPEGLSCAGLQGGNLPPWILLDKPSRDLNIPDDPIGNFAGDVDLTLVKDLETSIKPHSNLAFTSPQPHPAWADADFKGRLAFIVTTEDRAVPKDAQYVEPFAMTTIPILPATLTPALTGRDAIADALYRCVLGFDTGDSALFDSAFLPESTLEINGRVLSGLPEIHTGCFDPVSKLDTTHFVSNIRIKIEDNETEASLTASSIAQHYREGKGMEADQPRLLGGSLYYVDLVRREGDGGLWRIKALKINSTWVEGDWAVIKGE</sequence>
<proteinExistence type="predicted"/>
<organism evidence="1 2">
    <name type="scientific">Aspergillus melleus</name>
    <dbReference type="NCBI Taxonomy" id="138277"/>
    <lineage>
        <taxon>Eukaryota</taxon>
        <taxon>Fungi</taxon>
        <taxon>Dikarya</taxon>
        <taxon>Ascomycota</taxon>
        <taxon>Pezizomycotina</taxon>
        <taxon>Eurotiomycetes</taxon>
        <taxon>Eurotiomycetidae</taxon>
        <taxon>Eurotiales</taxon>
        <taxon>Aspergillaceae</taxon>
        <taxon>Aspergillus</taxon>
        <taxon>Aspergillus subgen. Circumdati</taxon>
    </lineage>
</organism>
<name>A0ACC3BC45_9EURO</name>
<keyword evidence="2" id="KW-1185">Reference proteome</keyword>
<evidence type="ECO:0000313" key="2">
    <source>
        <dbReference type="Proteomes" id="UP001177260"/>
    </source>
</evidence>
<evidence type="ECO:0000313" key="1">
    <source>
        <dbReference type="EMBL" id="KAK1148143.1"/>
    </source>
</evidence>
<comment type="caution">
    <text evidence="1">The sequence shown here is derived from an EMBL/GenBank/DDBJ whole genome shotgun (WGS) entry which is preliminary data.</text>
</comment>
<accession>A0ACC3BC45</accession>
<gene>
    <name evidence="1" type="ORF">N8T08_010785</name>
</gene>
<reference evidence="1 2" key="1">
    <citation type="journal article" date="2023" name="ACS Omega">
        <title>Identification of the Neoaspergillic Acid Biosynthesis Gene Cluster by Establishing an In Vitro CRISPR-Ribonucleoprotein Genetic System in Aspergillus melleus.</title>
        <authorList>
            <person name="Yuan B."/>
            <person name="Grau M.F."/>
            <person name="Murata R.M."/>
            <person name="Torok T."/>
            <person name="Venkateswaran K."/>
            <person name="Stajich J.E."/>
            <person name="Wang C.C.C."/>
        </authorList>
    </citation>
    <scope>NUCLEOTIDE SEQUENCE [LARGE SCALE GENOMIC DNA]</scope>
    <source>
        <strain evidence="1 2">IMV 1140</strain>
    </source>
</reference>
<protein>
    <submittedName>
        <fullName evidence="1">Uncharacterized protein</fullName>
    </submittedName>
</protein>
<dbReference type="Proteomes" id="UP001177260">
    <property type="component" value="Unassembled WGS sequence"/>
</dbReference>